<dbReference type="SUPFAM" id="SSF82153">
    <property type="entry name" value="FAS1 domain"/>
    <property type="match status" value="1"/>
</dbReference>
<evidence type="ECO:0000313" key="3">
    <source>
        <dbReference type="EMBL" id="CAE0282635.1"/>
    </source>
</evidence>
<reference evidence="3" key="1">
    <citation type="submission" date="2021-01" db="EMBL/GenBank/DDBJ databases">
        <authorList>
            <person name="Corre E."/>
            <person name="Pelletier E."/>
            <person name="Niang G."/>
            <person name="Scheremetjew M."/>
            <person name="Finn R."/>
            <person name="Kale V."/>
            <person name="Holt S."/>
            <person name="Cochrane G."/>
            <person name="Meng A."/>
            <person name="Brown T."/>
            <person name="Cohen L."/>
        </authorList>
    </citation>
    <scope>NUCLEOTIDE SEQUENCE</scope>
    <source>
        <strain evidence="3">CCAP 955/1</strain>
    </source>
</reference>
<proteinExistence type="predicted"/>
<gene>
    <name evidence="3" type="ORF">SELO1098_LOCUS11469</name>
</gene>
<evidence type="ECO:0000259" key="2">
    <source>
        <dbReference type="PROSITE" id="PS50213"/>
    </source>
</evidence>
<sequence>MARHVNLVALLLLGAAVSATWKQLNFVNVAAPALHHRGSLSAVAERSSIARHARGGARGGGDIVDTAVAAGSFKTLAAALTKAGLVDALKGAGPFTVFAPTDDAFAAALTALGITAEQLLAREDLADILKYHVVGGAKVMSTDLKTGEQMVSTLQGSQLTVTVAAGGVTVNDASVTAANVDASNGVIHVIDKVLLPR</sequence>
<keyword evidence="1" id="KW-0732">Signal</keyword>
<dbReference type="EMBL" id="HBIC01023000">
    <property type="protein sequence ID" value="CAE0282635.1"/>
    <property type="molecule type" value="Transcribed_RNA"/>
</dbReference>
<feature type="domain" description="FAS1" evidence="2">
    <location>
        <begin position="60"/>
        <end position="194"/>
    </location>
</feature>
<dbReference type="AlphaFoldDB" id="A0A7S3H1Z0"/>
<protein>
    <recommendedName>
        <fullName evidence="2">FAS1 domain-containing protein</fullName>
    </recommendedName>
</protein>
<dbReference type="InterPro" id="IPR036378">
    <property type="entry name" value="FAS1_dom_sf"/>
</dbReference>
<organism evidence="3">
    <name type="scientific">Spumella elongata</name>
    <dbReference type="NCBI Taxonomy" id="89044"/>
    <lineage>
        <taxon>Eukaryota</taxon>
        <taxon>Sar</taxon>
        <taxon>Stramenopiles</taxon>
        <taxon>Ochrophyta</taxon>
        <taxon>Chrysophyceae</taxon>
        <taxon>Chromulinales</taxon>
        <taxon>Chromulinaceae</taxon>
        <taxon>Spumella</taxon>
    </lineage>
</organism>
<dbReference type="FunFam" id="2.30.180.10:FF:000032">
    <property type="entry name" value="Fasciclin domain-containing protein, putative"/>
    <property type="match status" value="1"/>
</dbReference>
<dbReference type="InterPro" id="IPR000782">
    <property type="entry name" value="FAS1_domain"/>
</dbReference>
<dbReference type="PROSITE" id="PS50213">
    <property type="entry name" value="FAS1"/>
    <property type="match status" value="1"/>
</dbReference>
<dbReference type="SMART" id="SM00554">
    <property type="entry name" value="FAS1"/>
    <property type="match status" value="1"/>
</dbReference>
<dbReference type="InterPro" id="IPR050904">
    <property type="entry name" value="Adhesion/Biosynth-related"/>
</dbReference>
<dbReference type="PANTHER" id="PTHR10900:SF77">
    <property type="entry name" value="FI19380P1"/>
    <property type="match status" value="1"/>
</dbReference>
<feature type="signal peptide" evidence="1">
    <location>
        <begin position="1"/>
        <end position="19"/>
    </location>
</feature>
<accession>A0A7S3H1Z0</accession>
<dbReference type="Pfam" id="PF02469">
    <property type="entry name" value="Fasciclin"/>
    <property type="match status" value="1"/>
</dbReference>
<dbReference type="Gene3D" id="2.30.180.10">
    <property type="entry name" value="FAS1 domain"/>
    <property type="match status" value="1"/>
</dbReference>
<name>A0A7S3H1Z0_9STRA</name>
<dbReference type="PANTHER" id="PTHR10900">
    <property type="entry name" value="PERIOSTIN-RELATED"/>
    <property type="match status" value="1"/>
</dbReference>
<evidence type="ECO:0000256" key="1">
    <source>
        <dbReference type="SAM" id="SignalP"/>
    </source>
</evidence>
<feature type="chain" id="PRO_5030649151" description="FAS1 domain-containing protein" evidence="1">
    <location>
        <begin position="20"/>
        <end position="197"/>
    </location>
</feature>